<dbReference type="KEGG" id="dfa:DFA_00680"/>
<dbReference type="Proteomes" id="UP000007797">
    <property type="component" value="Unassembled WGS sequence"/>
</dbReference>
<feature type="chain" id="PRO_5003313306" description="Transmembrane protein" evidence="2">
    <location>
        <begin position="22"/>
        <end position="139"/>
    </location>
</feature>
<dbReference type="RefSeq" id="XP_004358665.1">
    <property type="nucleotide sequence ID" value="XM_004358608.1"/>
</dbReference>
<gene>
    <name evidence="3" type="ORF">DFA_00680</name>
</gene>
<organism evidence="3 4">
    <name type="scientific">Cavenderia fasciculata</name>
    <name type="common">Slime mold</name>
    <name type="synonym">Dictyostelium fasciculatum</name>
    <dbReference type="NCBI Taxonomy" id="261658"/>
    <lineage>
        <taxon>Eukaryota</taxon>
        <taxon>Amoebozoa</taxon>
        <taxon>Evosea</taxon>
        <taxon>Eumycetozoa</taxon>
        <taxon>Dictyostelia</taxon>
        <taxon>Acytosteliales</taxon>
        <taxon>Cavenderiaceae</taxon>
        <taxon>Cavenderia</taxon>
    </lineage>
</organism>
<dbReference type="AlphaFoldDB" id="F4PT79"/>
<evidence type="ECO:0000313" key="4">
    <source>
        <dbReference type="Proteomes" id="UP000007797"/>
    </source>
</evidence>
<evidence type="ECO:0000313" key="3">
    <source>
        <dbReference type="EMBL" id="EGG20815.1"/>
    </source>
</evidence>
<proteinExistence type="predicted"/>
<keyword evidence="1" id="KW-1133">Transmembrane helix</keyword>
<keyword evidence="1" id="KW-0812">Transmembrane</keyword>
<feature type="transmembrane region" description="Helical" evidence="1">
    <location>
        <begin position="119"/>
        <end position="138"/>
    </location>
</feature>
<evidence type="ECO:0008006" key="5">
    <source>
        <dbReference type="Google" id="ProtNLM"/>
    </source>
</evidence>
<protein>
    <recommendedName>
        <fullName evidence="5">Transmembrane protein</fullName>
    </recommendedName>
</protein>
<sequence>MVSSIVKITFLLAVMTAVVYGKINVCFHCDGANIVEQCTGDRKCLEFDGPSTCFNFTNACSTGVTIGSGQISITNNTYTFRTYSASLNCSGNFTDASTTCGTCSPGVNRGIYAECVSSAASIAASMVFAIVVALFAALV</sequence>
<accession>F4PT79</accession>
<keyword evidence="2" id="KW-0732">Signal</keyword>
<name>F4PT79_CACFS</name>
<feature type="signal peptide" evidence="2">
    <location>
        <begin position="1"/>
        <end position="21"/>
    </location>
</feature>
<keyword evidence="4" id="KW-1185">Reference proteome</keyword>
<evidence type="ECO:0000256" key="1">
    <source>
        <dbReference type="SAM" id="Phobius"/>
    </source>
</evidence>
<dbReference type="GeneID" id="14873742"/>
<dbReference type="EMBL" id="GL883010">
    <property type="protein sequence ID" value="EGG20815.1"/>
    <property type="molecule type" value="Genomic_DNA"/>
</dbReference>
<keyword evidence="1" id="KW-0472">Membrane</keyword>
<reference evidence="4" key="1">
    <citation type="journal article" date="2011" name="Genome Res.">
        <title>Phylogeny-wide analysis of social amoeba genomes highlights ancient origins for complex intercellular communication.</title>
        <authorList>
            <person name="Heidel A.J."/>
            <person name="Lawal H.M."/>
            <person name="Felder M."/>
            <person name="Schilde C."/>
            <person name="Helps N.R."/>
            <person name="Tunggal B."/>
            <person name="Rivero F."/>
            <person name="John U."/>
            <person name="Schleicher M."/>
            <person name="Eichinger L."/>
            <person name="Platzer M."/>
            <person name="Noegel A.A."/>
            <person name="Schaap P."/>
            <person name="Gloeckner G."/>
        </authorList>
    </citation>
    <scope>NUCLEOTIDE SEQUENCE [LARGE SCALE GENOMIC DNA]</scope>
    <source>
        <strain evidence="4">SH3</strain>
    </source>
</reference>
<evidence type="ECO:0000256" key="2">
    <source>
        <dbReference type="SAM" id="SignalP"/>
    </source>
</evidence>